<dbReference type="AlphaFoldDB" id="A0AAV0HWE8"/>
<proteinExistence type="predicted"/>
<comment type="caution">
    <text evidence="1">The sequence shown here is derived from an EMBL/GenBank/DDBJ whole genome shotgun (WGS) entry which is preliminary data.</text>
</comment>
<gene>
    <name evidence="1" type="ORF">LITE_LOCUS6336</name>
</gene>
<evidence type="ECO:0000313" key="2">
    <source>
        <dbReference type="Proteomes" id="UP001154282"/>
    </source>
</evidence>
<dbReference type="Proteomes" id="UP001154282">
    <property type="component" value="Unassembled WGS sequence"/>
</dbReference>
<name>A0AAV0HWE8_9ROSI</name>
<accession>A0AAV0HWE8</accession>
<organism evidence="1 2">
    <name type="scientific">Linum tenue</name>
    <dbReference type="NCBI Taxonomy" id="586396"/>
    <lineage>
        <taxon>Eukaryota</taxon>
        <taxon>Viridiplantae</taxon>
        <taxon>Streptophyta</taxon>
        <taxon>Embryophyta</taxon>
        <taxon>Tracheophyta</taxon>
        <taxon>Spermatophyta</taxon>
        <taxon>Magnoliopsida</taxon>
        <taxon>eudicotyledons</taxon>
        <taxon>Gunneridae</taxon>
        <taxon>Pentapetalae</taxon>
        <taxon>rosids</taxon>
        <taxon>fabids</taxon>
        <taxon>Malpighiales</taxon>
        <taxon>Linaceae</taxon>
        <taxon>Linum</taxon>
    </lineage>
</organism>
<sequence>MSALDKFSGSISADWGENEEADRGERWWRREIAKQKNKKSPVFFCFLSNLEGWVKQYPTPPLPLTSSLYNASETGEILLEPVLPPFSFPFPPFPSQRNRG</sequence>
<evidence type="ECO:0000313" key="1">
    <source>
        <dbReference type="EMBL" id="CAI0389607.1"/>
    </source>
</evidence>
<keyword evidence="2" id="KW-1185">Reference proteome</keyword>
<reference evidence="1" key="1">
    <citation type="submission" date="2022-08" db="EMBL/GenBank/DDBJ databases">
        <authorList>
            <person name="Gutierrez-Valencia J."/>
        </authorList>
    </citation>
    <scope>NUCLEOTIDE SEQUENCE</scope>
</reference>
<dbReference type="EMBL" id="CAMGYJ010000003">
    <property type="protein sequence ID" value="CAI0389607.1"/>
    <property type="molecule type" value="Genomic_DNA"/>
</dbReference>
<protein>
    <submittedName>
        <fullName evidence="1">Uncharacterized protein</fullName>
    </submittedName>
</protein>